<evidence type="ECO:0000313" key="5">
    <source>
        <dbReference type="Proteomes" id="UP000602284"/>
    </source>
</evidence>
<dbReference type="InterPro" id="IPR056823">
    <property type="entry name" value="TEN-like_YD-shell"/>
</dbReference>
<evidence type="ECO:0000313" key="4">
    <source>
        <dbReference type="EMBL" id="MBL0387379.1"/>
    </source>
</evidence>
<dbReference type="Pfam" id="PF25023">
    <property type="entry name" value="TEN_YD-shell"/>
    <property type="match status" value="3"/>
</dbReference>
<keyword evidence="5" id="KW-1185">Reference proteome</keyword>
<evidence type="ECO:0000259" key="3">
    <source>
        <dbReference type="Pfam" id="PF25023"/>
    </source>
</evidence>
<sequence>MKRNKKLASVVTAALIVSTVYSPVAGAAQSQDIAMQTALSPKDQVSKEFGIPADAVQEALYQGFSIVDVRKAAEISKKHSAPLLDILKESHPTVTSGAVATTTQPQSITSTVVSSQDLAAAKTRASTAYATGTTSTSPDITARFDQAPYVVSDGKGTVSPPTGSSILSNGDITLAGRNGLNFVLTRSYDSNSAQLYKPDFDSSVAGTQNYEDKLFKVGTGWMWSVPSIENQNGYTTLHLGNGASYAIDSSTYKPKGYAWSDITVQPGYYTEIGNVYGYCYQSTRDNVKYFFNSSGQLLLMKDMIGNTINFTWSSVTLRGATSSMLTKVKTSAGNTLDVTYSDLQYTLTTSNTSSQSRQTVKYNFDKNTYDILSKSTDTTTKTVTYYTLKEVVDPAGRSTKYYYSLNHAWTAKSSDLTIMSEDPYVMLSNIDYPTMARTSYTYETAIAHVSTQGTNDAYKVTDVYTSVPNDATTKYNHYQFTYDGDMYHVRTADKIYTRTITDDLGNKTDLTFAVDTEPKYNLPFNKLTTQAVKQGNYTTTTENKYTDSRKLPVPDSVVKTVTDNTNPTNSVSSTVTSTYDNWGNVLTSIDSEGANTLNKFDSTKHWPTETKTYLSGTPNTAGSRFKLVTFNHTSPSGTVSPLIYSTEVFDGTDTGSTTSTTQSLRKTSYTYDSFGNVVKQDVSNAGKINSTSYTYDSQSLFMATKNQLNSSGAITNTVKYNYDDLLGQPLTITDGKNNVTTFIYDALGRVTKTLLPNGSSTSLAYDDVNNTITKTETDEGTKSVLLVSSNKFDALGNKIQAVLDGKVQQKYYYDAYGRNTRVEDSLGNAVEYAYDAVGRKTLSTIGKTSDFEGYKTTTTYDDVARTELTVNPDGNTTKTTYDVMGRVASTMTGDQKLLEKDTYDFAGNVLTKTNPNSQVTNYTYDALNHLLSVQDANGGKTQYSYDMNGNVTSVTNPDTTKESSTYDESGKLLTFTDAVGKVEQYTYDSNGNLAKKVDRNGNTLLFTYDTMNLLTMKTATLPGASGVTDTISYEYDLLGHKTKMTDSTGPTSYKYQKDGSLTLVTLPDGKSFSYSYNDNGSRSKMTDPTGKDTYYTYNNLNQLTSVTLDSPTNQPEASYTYTPGGKPNTITQGNNMVTQYNYNTMGRVDTINQNNGAANVNAFSYGYDMIGNVTSTGQNGVAKTYSFDKVNRLSGTSDYNESYQYDNRGNRMTLASDRDLGANVQNRSYQYDVWGRLAKVLDGSGSVLVSYKYNGNDMLYERTELGKTTRYYYDNQNLVAEANVVSGTVVFTARYVRGAGLLTRIDVSTTSKSYYSTDLQGNVVDLRDSSGNLLNHYSYDAWGLPTQSTGDVKNPLQYSSEFWDNTAGLQFLRARWYDPAQGRFISEDSEHGALTNPQTLNRYVYALNNPLVASDSSGHWCESKDHLWAHYGGCVGEGSTYSSDAGHTDKDLRNGQPSQIIIQLEGINTGGVNTLDPLGAKFADQYKAAVFNFNVFEGDIGDGIAAVAKMKANIDSGKADYVATQIEYIHQQFPNVPLYIIAHSGGAEVAVVATDQLVSQGKHYVTGIATIGGANSSNAKNTNTYNIMGIEPGSDGEAGYKDPVPHLFQLGITNEIITLQNGEGFLGVHTHYCDPENINIVYSAMLRGLGLTSPDDMW</sequence>
<name>A0ABS1JBG3_9BACL</name>
<dbReference type="InterPro" id="IPR022385">
    <property type="entry name" value="Rhs_assc_core"/>
</dbReference>
<feature type="chain" id="PRO_5045794401" evidence="2">
    <location>
        <begin position="28"/>
        <end position="1658"/>
    </location>
</feature>
<dbReference type="Pfam" id="PF05593">
    <property type="entry name" value="RHS_repeat"/>
    <property type="match status" value="1"/>
</dbReference>
<proteinExistence type="predicted"/>
<organism evidence="4 5">
    <name type="scientific">Tumebacillus amylolyticus</name>
    <dbReference type="NCBI Taxonomy" id="2801339"/>
    <lineage>
        <taxon>Bacteria</taxon>
        <taxon>Bacillati</taxon>
        <taxon>Bacillota</taxon>
        <taxon>Bacilli</taxon>
        <taxon>Bacillales</taxon>
        <taxon>Alicyclobacillaceae</taxon>
        <taxon>Tumebacillus</taxon>
    </lineage>
</organism>
<reference evidence="4 5" key="1">
    <citation type="submission" date="2021-01" db="EMBL/GenBank/DDBJ databases">
        <title>Tumebacillus sp. strain ITR2 16S ribosomal RNA gene Genome sequencing and assembly.</title>
        <authorList>
            <person name="Kang M."/>
        </authorList>
    </citation>
    <scope>NUCLEOTIDE SEQUENCE [LARGE SCALE GENOMIC DNA]</scope>
    <source>
        <strain evidence="4 5">ITR2</strain>
    </source>
</reference>
<feature type="domain" description="Teneurin-like YD-shell" evidence="3">
    <location>
        <begin position="963"/>
        <end position="1107"/>
    </location>
</feature>
<dbReference type="PANTHER" id="PTHR32305:SF17">
    <property type="entry name" value="TRNA NUCLEASE WAPA"/>
    <property type="match status" value="1"/>
</dbReference>
<dbReference type="InterPro" id="IPR006530">
    <property type="entry name" value="YD"/>
</dbReference>
<protein>
    <submittedName>
        <fullName evidence="4">RHS repeat protein</fullName>
    </submittedName>
</protein>
<keyword evidence="1" id="KW-0677">Repeat</keyword>
<dbReference type="Proteomes" id="UP000602284">
    <property type="component" value="Unassembled WGS sequence"/>
</dbReference>
<feature type="signal peptide" evidence="2">
    <location>
        <begin position="1"/>
        <end position="27"/>
    </location>
</feature>
<feature type="domain" description="Teneurin-like YD-shell" evidence="3">
    <location>
        <begin position="1129"/>
        <end position="1410"/>
    </location>
</feature>
<dbReference type="Gene3D" id="2.180.10.10">
    <property type="entry name" value="RHS repeat-associated core"/>
    <property type="match status" value="4"/>
</dbReference>
<evidence type="ECO:0000256" key="2">
    <source>
        <dbReference type="SAM" id="SignalP"/>
    </source>
</evidence>
<dbReference type="PANTHER" id="PTHR32305">
    <property type="match status" value="1"/>
</dbReference>
<keyword evidence="2" id="KW-0732">Signal</keyword>
<comment type="caution">
    <text evidence="4">The sequence shown here is derived from an EMBL/GenBank/DDBJ whole genome shotgun (WGS) entry which is preliminary data.</text>
</comment>
<dbReference type="SUPFAM" id="SSF53474">
    <property type="entry name" value="alpha/beta-Hydrolases"/>
    <property type="match status" value="1"/>
</dbReference>
<gene>
    <name evidence="4" type="ORF">JJB07_12015</name>
</gene>
<dbReference type="NCBIfam" id="TIGR01643">
    <property type="entry name" value="YD_repeat_2x"/>
    <property type="match status" value="5"/>
</dbReference>
<dbReference type="EMBL" id="JAEQNB010000003">
    <property type="protein sequence ID" value="MBL0387379.1"/>
    <property type="molecule type" value="Genomic_DNA"/>
</dbReference>
<evidence type="ECO:0000256" key="1">
    <source>
        <dbReference type="ARBA" id="ARBA00022737"/>
    </source>
</evidence>
<dbReference type="RefSeq" id="WP_201635310.1">
    <property type="nucleotide sequence ID" value="NZ_JAEQNB010000003.1"/>
</dbReference>
<feature type="domain" description="Teneurin-like YD-shell" evidence="3">
    <location>
        <begin position="282"/>
        <end position="870"/>
    </location>
</feature>
<dbReference type="InterPro" id="IPR031325">
    <property type="entry name" value="RHS_repeat"/>
</dbReference>
<dbReference type="NCBIfam" id="TIGR03696">
    <property type="entry name" value="Rhs_assc_core"/>
    <property type="match status" value="1"/>
</dbReference>
<dbReference type="InterPro" id="IPR029058">
    <property type="entry name" value="AB_hydrolase_fold"/>
</dbReference>
<accession>A0ABS1JBG3</accession>
<dbReference type="InterPro" id="IPR050708">
    <property type="entry name" value="T6SS_VgrG/RHS"/>
</dbReference>